<protein>
    <submittedName>
        <fullName evidence="1">Uncharacterized protein</fullName>
    </submittedName>
</protein>
<proteinExistence type="predicted"/>
<comment type="caution">
    <text evidence="1">The sequence shown here is derived from an EMBL/GenBank/DDBJ whole genome shotgun (WGS) entry which is preliminary data.</text>
</comment>
<dbReference type="Proteomes" id="UP000295050">
    <property type="component" value="Unassembled WGS sequence"/>
</dbReference>
<reference evidence="1 2" key="1">
    <citation type="submission" date="2019-03" db="EMBL/GenBank/DDBJ databases">
        <title>Genomic Encyclopedia of Type Strains, Phase IV (KMG-IV): sequencing the most valuable type-strain genomes for metagenomic binning, comparative biology and taxonomic classification.</title>
        <authorList>
            <person name="Goeker M."/>
        </authorList>
    </citation>
    <scope>NUCLEOTIDE SEQUENCE [LARGE SCALE GENOMIC DNA]</scope>
    <source>
        <strain evidence="1 2">DSM 24766</strain>
    </source>
</reference>
<name>A0A4V2SW82_9RHOB</name>
<dbReference type="AlphaFoldDB" id="A0A4V2SW82"/>
<accession>A0A4V2SW82</accession>
<evidence type="ECO:0000313" key="2">
    <source>
        <dbReference type="Proteomes" id="UP000295050"/>
    </source>
</evidence>
<keyword evidence="2" id="KW-1185">Reference proteome</keyword>
<gene>
    <name evidence="1" type="ORF">EV663_105164</name>
</gene>
<organism evidence="1 2">
    <name type="scientific">Rhodovulum bhavnagarense</name>
    <dbReference type="NCBI Taxonomy" id="992286"/>
    <lineage>
        <taxon>Bacteria</taxon>
        <taxon>Pseudomonadati</taxon>
        <taxon>Pseudomonadota</taxon>
        <taxon>Alphaproteobacteria</taxon>
        <taxon>Rhodobacterales</taxon>
        <taxon>Paracoccaceae</taxon>
        <taxon>Rhodovulum</taxon>
    </lineage>
</organism>
<evidence type="ECO:0000313" key="1">
    <source>
        <dbReference type="EMBL" id="TCP61446.1"/>
    </source>
</evidence>
<dbReference type="EMBL" id="SLXU01000005">
    <property type="protein sequence ID" value="TCP61446.1"/>
    <property type="molecule type" value="Genomic_DNA"/>
</dbReference>
<sequence>MQPVTVLFAPAVDAALVELVDHVDVDSIPTVLDFLERI</sequence>